<protein>
    <submittedName>
        <fullName evidence="4">FecR family protein</fullName>
    </submittedName>
</protein>
<dbReference type="Gene3D" id="2.60.120.1440">
    <property type="match status" value="1"/>
</dbReference>
<dbReference type="PANTHER" id="PTHR30273">
    <property type="entry name" value="PERIPLASMIC SIGNAL SENSOR AND SIGMA FACTOR ACTIVATOR FECR-RELATED"/>
    <property type="match status" value="1"/>
</dbReference>
<evidence type="ECO:0000313" key="4">
    <source>
        <dbReference type="EMBL" id="MFC0079108.1"/>
    </source>
</evidence>
<name>A0ABV6BVR0_9FLAO</name>
<dbReference type="InterPro" id="IPR032508">
    <property type="entry name" value="FecR_C"/>
</dbReference>
<dbReference type="InterPro" id="IPR012373">
    <property type="entry name" value="Ferrdict_sens_TM"/>
</dbReference>
<proteinExistence type="predicted"/>
<accession>A0ABV6BVR0</accession>
<keyword evidence="1" id="KW-0812">Transmembrane</keyword>
<organism evidence="4 5">
    <name type="scientific">Flavobacterium procerum</name>
    <dbReference type="NCBI Taxonomy" id="1455569"/>
    <lineage>
        <taxon>Bacteria</taxon>
        <taxon>Pseudomonadati</taxon>
        <taxon>Bacteroidota</taxon>
        <taxon>Flavobacteriia</taxon>
        <taxon>Flavobacteriales</taxon>
        <taxon>Flavobacteriaceae</taxon>
        <taxon>Flavobacterium</taxon>
    </lineage>
</organism>
<keyword evidence="1" id="KW-0472">Membrane</keyword>
<evidence type="ECO:0000259" key="2">
    <source>
        <dbReference type="Pfam" id="PF04773"/>
    </source>
</evidence>
<dbReference type="RefSeq" id="WP_379682296.1">
    <property type="nucleotide sequence ID" value="NZ_JBHLYW010000013.1"/>
</dbReference>
<feature type="transmembrane region" description="Helical" evidence="1">
    <location>
        <begin position="83"/>
        <end position="101"/>
    </location>
</feature>
<keyword evidence="5" id="KW-1185">Reference proteome</keyword>
<dbReference type="Gene3D" id="3.55.50.30">
    <property type="match status" value="1"/>
</dbReference>
<dbReference type="EMBL" id="JBHLYW010000013">
    <property type="protein sequence ID" value="MFC0079108.1"/>
    <property type="molecule type" value="Genomic_DNA"/>
</dbReference>
<comment type="caution">
    <text evidence="4">The sequence shown here is derived from an EMBL/GenBank/DDBJ whole genome shotgun (WGS) entry which is preliminary data.</text>
</comment>
<reference evidence="4 5" key="1">
    <citation type="submission" date="2024-09" db="EMBL/GenBank/DDBJ databases">
        <authorList>
            <person name="Sun Q."/>
            <person name="Mori K."/>
        </authorList>
    </citation>
    <scope>NUCLEOTIDE SEQUENCE [LARGE SCALE GENOMIC DNA]</scope>
    <source>
        <strain evidence="4 5">CGMCC 1.12926</strain>
    </source>
</reference>
<dbReference type="Pfam" id="PF04773">
    <property type="entry name" value="FecR"/>
    <property type="match status" value="1"/>
</dbReference>
<dbReference type="Pfam" id="PF16344">
    <property type="entry name" value="FecR_C"/>
    <property type="match status" value="1"/>
</dbReference>
<gene>
    <name evidence="4" type="ORF">ACFFLS_18820</name>
</gene>
<evidence type="ECO:0000256" key="1">
    <source>
        <dbReference type="SAM" id="Phobius"/>
    </source>
</evidence>
<keyword evidence="1" id="KW-1133">Transmembrane helix</keyword>
<dbReference type="InterPro" id="IPR006860">
    <property type="entry name" value="FecR"/>
</dbReference>
<evidence type="ECO:0000259" key="3">
    <source>
        <dbReference type="Pfam" id="PF16344"/>
    </source>
</evidence>
<dbReference type="Proteomes" id="UP001589734">
    <property type="component" value="Unassembled WGS sequence"/>
</dbReference>
<sequence length="388" mass="44417">MDTNYNKRDFQELIEKYMDGEISIEEMKLLVNYYHSFKLENDWVEELGSEEPIKNRMLAEILYAIEEGNSQESKVIRIFRSSIFKFSAAAAVLLFVFFSVYNSNTFKKDQIPAEKVVLNNIRIGTDKAVLTLEDGSKIALEKGTNYTANNVSSNGEHIVYGSDGKKAPAEIGSNFLTIPRGGQFFLQLADGTKVWMNSESQLKFPVAFVDGEVRKVELIYGEAYFEVSPSTMHKGSKFEVFAKKQKVEVIGTQFNIKAYSDENNIYTTLVEGKVALDIQGKRHLLAPNQQLNFNLLNENVKIYEVDVYGSIAWKEGFFSFDSMALKDIMKVLSRWYDVDITFENTKLEKVKFNGVLRKDQDLKEILKTIKKTKFINAYEIKNGRIIIK</sequence>
<dbReference type="PANTHER" id="PTHR30273:SF2">
    <property type="entry name" value="PROTEIN FECR"/>
    <property type="match status" value="1"/>
</dbReference>
<evidence type="ECO:0000313" key="5">
    <source>
        <dbReference type="Proteomes" id="UP001589734"/>
    </source>
</evidence>
<feature type="domain" description="FecR protein" evidence="2">
    <location>
        <begin position="180"/>
        <end position="274"/>
    </location>
</feature>
<feature type="domain" description="Protein FecR C-terminal" evidence="3">
    <location>
        <begin position="318"/>
        <end position="387"/>
    </location>
</feature>